<dbReference type="InterPro" id="IPR027385">
    <property type="entry name" value="Beta-barrel_OMP"/>
</dbReference>
<feature type="chain" id="PRO_5042029093" description="Outer membrane protein beta-barrel domain-containing protein" evidence="2">
    <location>
        <begin position="24"/>
        <end position="204"/>
    </location>
</feature>
<gene>
    <name evidence="4" type="ORF">BM524_20250</name>
</gene>
<accession>A0AAC9NSX9</accession>
<organism evidence="4 5">
    <name type="scientific">Alteromonas mediterranea</name>
    <dbReference type="NCBI Taxonomy" id="314275"/>
    <lineage>
        <taxon>Bacteria</taxon>
        <taxon>Pseudomonadati</taxon>
        <taxon>Pseudomonadota</taxon>
        <taxon>Gammaproteobacteria</taxon>
        <taxon>Alteromonadales</taxon>
        <taxon>Alteromonadaceae</taxon>
        <taxon>Alteromonas/Salinimonas group</taxon>
        <taxon>Alteromonas</taxon>
    </lineage>
</organism>
<geneLocation type="plasmid" evidence="5">
    <name>pamcp48-600</name>
</geneLocation>
<dbReference type="AlphaFoldDB" id="A0AAC9NSX9"/>
<dbReference type="Pfam" id="PF13505">
    <property type="entry name" value="OMP_b-brl"/>
    <property type="match status" value="1"/>
</dbReference>
<dbReference type="Gene3D" id="2.40.160.10">
    <property type="entry name" value="Porin"/>
    <property type="match status" value="1"/>
</dbReference>
<dbReference type="InterPro" id="IPR011250">
    <property type="entry name" value="OMP/PagP_B-barrel"/>
</dbReference>
<evidence type="ECO:0000259" key="3">
    <source>
        <dbReference type="Pfam" id="PF13505"/>
    </source>
</evidence>
<sequence>MKKHLLATATIAALAFTASPVFAKVTDSAPDFSFVEANFIKMDIDIPGEDIELDADGVELKGAFEISDKAFMHFSYANPELDIADAGIDSYEVGIGAQHALSARTSVFGSVSYLRTELDDFESYNGFGLNAGVKSRIASEIELTGTLSYGDLDLEDEVDSDLGVDGLSASVDMRYFFTNEFAVGISYQLSEDTDTLSVGARYSF</sequence>
<proteinExistence type="predicted"/>
<reference evidence="4 5" key="1">
    <citation type="submission" date="2016-11" db="EMBL/GenBank/DDBJ databases">
        <title>Networking in microbes: conjugative elements and plasmids in the genus Alteromonas.</title>
        <authorList>
            <person name="Lopez-Perez M."/>
            <person name="Ramon-Marco N."/>
            <person name="Rodriguez-Valera F."/>
        </authorList>
    </citation>
    <scope>NUCLEOTIDE SEQUENCE [LARGE SCALE GENOMIC DNA]</scope>
    <source>
        <strain evidence="4 5">CP48</strain>
        <plasmid evidence="5">pamcp48-600</plasmid>
    </source>
</reference>
<protein>
    <recommendedName>
        <fullName evidence="3">Outer membrane protein beta-barrel domain-containing protein</fullName>
    </recommendedName>
</protein>
<name>A0AAC9NSX9_9ALTE</name>
<dbReference type="SUPFAM" id="SSF56925">
    <property type="entry name" value="OMPA-like"/>
    <property type="match status" value="1"/>
</dbReference>
<evidence type="ECO:0000256" key="2">
    <source>
        <dbReference type="SAM" id="SignalP"/>
    </source>
</evidence>
<dbReference type="EMBL" id="CP018025">
    <property type="protein sequence ID" value="APD92250.1"/>
    <property type="molecule type" value="Genomic_DNA"/>
</dbReference>
<evidence type="ECO:0000313" key="5">
    <source>
        <dbReference type="Proteomes" id="UP000182101"/>
    </source>
</evidence>
<evidence type="ECO:0000256" key="1">
    <source>
        <dbReference type="ARBA" id="ARBA00022729"/>
    </source>
</evidence>
<dbReference type="RefSeq" id="WP_071960863.1">
    <property type="nucleotide sequence ID" value="NZ_CP018025.1"/>
</dbReference>
<feature type="signal peptide" evidence="2">
    <location>
        <begin position="1"/>
        <end position="23"/>
    </location>
</feature>
<feature type="domain" description="Outer membrane protein beta-barrel" evidence="3">
    <location>
        <begin position="10"/>
        <end position="202"/>
    </location>
</feature>
<dbReference type="Proteomes" id="UP000182101">
    <property type="component" value="Plasmid pAMCP48-600"/>
</dbReference>
<keyword evidence="4" id="KW-0614">Plasmid</keyword>
<evidence type="ECO:0000313" key="4">
    <source>
        <dbReference type="EMBL" id="APD92250.1"/>
    </source>
</evidence>
<dbReference type="InterPro" id="IPR023614">
    <property type="entry name" value="Porin_dom_sf"/>
</dbReference>
<keyword evidence="1 2" id="KW-0732">Signal</keyword>